<gene>
    <name evidence="2" type="ORF">IM725_09225</name>
</gene>
<sequence>MPRRALKVAGQASVSTGLLAAALLCAGCGPSNTASAADEPGELQKLRLEVAHLREENAQLRLSPGLLGREVDEALRAGDAQRVHASLRTLSQNFPVSPETETMTQRVAAFDKARDAQAEAERRLAAQGLKALPVAGTLNAGDTTLALSSAALLHRWVFDSWGEGWRFEDAEKQHRLLVARVTVSSRQREPALFGLAAYVADGARLRRVGELRYRFSRWSDYGAFLGTHADFRNDFAHSWRVPLTAAVSLPEQDLQRKPLFLVATAEGCHQRGYERFGQPPVFYTPKPCASLKEVLEPGDFLSGKLVLLRRLD</sequence>
<feature type="chain" id="PRO_5045717335" evidence="1">
    <location>
        <begin position="37"/>
        <end position="312"/>
    </location>
</feature>
<comment type="caution">
    <text evidence="2">The sequence shown here is derived from an EMBL/GenBank/DDBJ whole genome shotgun (WGS) entry which is preliminary data.</text>
</comment>
<feature type="signal peptide" evidence="1">
    <location>
        <begin position="1"/>
        <end position="36"/>
    </location>
</feature>
<evidence type="ECO:0000313" key="3">
    <source>
        <dbReference type="Proteomes" id="UP000715965"/>
    </source>
</evidence>
<keyword evidence="1" id="KW-0732">Signal</keyword>
<reference evidence="2 3" key="1">
    <citation type="submission" date="2020-10" db="EMBL/GenBank/DDBJ databases">
        <title>Draft genome of Ramlibacter aquaticus LMG 30558.</title>
        <authorList>
            <person name="Props R."/>
        </authorList>
    </citation>
    <scope>NUCLEOTIDE SEQUENCE [LARGE SCALE GENOMIC DNA]</scope>
    <source>
        <strain evidence="2 3">LMG 30558</strain>
    </source>
</reference>
<protein>
    <submittedName>
        <fullName evidence="2">Uncharacterized protein</fullName>
    </submittedName>
</protein>
<proteinExistence type="predicted"/>
<keyword evidence="3" id="KW-1185">Reference proteome</keyword>
<organism evidence="2 3">
    <name type="scientific">Ramlibacter aquaticus</name>
    <dbReference type="NCBI Taxonomy" id="2780094"/>
    <lineage>
        <taxon>Bacteria</taxon>
        <taxon>Pseudomonadati</taxon>
        <taxon>Pseudomonadota</taxon>
        <taxon>Betaproteobacteria</taxon>
        <taxon>Burkholderiales</taxon>
        <taxon>Comamonadaceae</taxon>
        <taxon>Ramlibacter</taxon>
    </lineage>
</organism>
<dbReference type="EMBL" id="JADDOJ010000030">
    <property type="protein sequence ID" value="MBE7940749.1"/>
    <property type="molecule type" value="Genomic_DNA"/>
</dbReference>
<evidence type="ECO:0000256" key="1">
    <source>
        <dbReference type="SAM" id="SignalP"/>
    </source>
</evidence>
<dbReference type="Proteomes" id="UP000715965">
    <property type="component" value="Unassembled WGS sequence"/>
</dbReference>
<accession>A0ABR9SEG8</accession>
<evidence type="ECO:0000313" key="2">
    <source>
        <dbReference type="EMBL" id="MBE7940749.1"/>
    </source>
</evidence>
<name>A0ABR9SEG8_9BURK</name>